<dbReference type="EMBL" id="QGNW01001597">
    <property type="protein sequence ID" value="RVW35652.1"/>
    <property type="molecule type" value="Genomic_DNA"/>
</dbReference>
<evidence type="ECO:0000313" key="3">
    <source>
        <dbReference type="EMBL" id="RVW35652.1"/>
    </source>
</evidence>
<accession>A0A438DJJ6</accession>
<evidence type="ECO:0000256" key="1">
    <source>
        <dbReference type="SAM" id="MobiDB-lite"/>
    </source>
</evidence>
<dbReference type="InterPro" id="IPR012337">
    <property type="entry name" value="RNaseH-like_sf"/>
</dbReference>
<dbReference type="Proteomes" id="UP000288805">
    <property type="component" value="Unassembled WGS sequence"/>
</dbReference>
<dbReference type="Pfam" id="PF04937">
    <property type="entry name" value="DUF659"/>
    <property type="match status" value="1"/>
</dbReference>
<sequence length="496" mass="57432">MNQTTINDAYKKEAREIACMLITRWMYEAAIPFNAVTYPSFQPMIEAIGQYGVGMKGPTFHEVRVTNLKKELTLTKDFMKDHMVEWGKNGCSIMSDGWTDRKERTLMNFLVNCSKGTMFMQSIDASSMIKIGEKMFELLDKWVEQVGEENVIQVIIDNHSSYVMMGLLNMMRRFTGQKELLRPAKTRFATAFITLSRLHEQKNKLRKMLQARIAPMGYIYEVMNRAKDTIVRSFNGNEEKYKEIFNIIDKRWEIQLHRPLHAAGYFLNPEIFYDKPEIEHDVEIMSDLYKCILRLTRDPTKQEKVVAEVSLFTNAQGLFGNELAVRTRKTRAPVEWWAAYGASAPNFQKFAMKIHSKRRNRLDHQRLNDLVYIKYNQALKRRYNECNTIGPISLKDIDDSNEWLIGRMEDKDSHGGAQDDFVFDDDNLTWGDVARATRAEEVGFDTRARARASSSIIPQTRGIDSSSRTLPSHSLIYEDEDGDMVDSADEEDGEDY</sequence>
<proteinExistence type="predicted"/>
<dbReference type="PANTHER" id="PTHR32166">
    <property type="entry name" value="OSJNBA0013A04.12 PROTEIN"/>
    <property type="match status" value="1"/>
</dbReference>
<comment type="caution">
    <text evidence="3">The sequence shown here is derived from an EMBL/GenBank/DDBJ whole genome shotgun (WGS) entry which is preliminary data.</text>
</comment>
<name>A0A438DJJ6_VITVI</name>
<dbReference type="InterPro" id="IPR007021">
    <property type="entry name" value="DUF659"/>
</dbReference>
<feature type="domain" description="DUF659" evidence="2">
    <location>
        <begin position="58"/>
        <end position="167"/>
    </location>
</feature>
<organism evidence="3 4">
    <name type="scientific">Vitis vinifera</name>
    <name type="common">Grape</name>
    <dbReference type="NCBI Taxonomy" id="29760"/>
    <lineage>
        <taxon>Eukaryota</taxon>
        <taxon>Viridiplantae</taxon>
        <taxon>Streptophyta</taxon>
        <taxon>Embryophyta</taxon>
        <taxon>Tracheophyta</taxon>
        <taxon>Spermatophyta</taxon>
        <taxon>Magnoliopsida</taxon>
        <taxon>eudicotyledons</taxon>
        <taxon>Gunneridae</taxon>
        <taxon>Pentapetalae</taxon>
        <taxon>rosids</taxon>
        <taxon>Vitales</taxon>
        <taxon>Vitaceae</taxon>
        <taxon>Viteae</taxon>
        <taxon>Vitis</taxon>
    </lineage>
</organism>
<feature type="region of interest" description="Disordered" evidence="1">
    <location>
        <begin position="449"/>
        <end position="496"/>
    </location>
</feature>
<dbReference type="AlphaFoldDB" id="A0A438DJJ6"/>
<gene>
    <name evidence="3" type="ORF">CK203_108159</name>
</gene>
<protein>
    <recommendedName>
        <fullName evidence="2">DUF659 domain-containing protein</fullName>
    </recommendedName>
</protein>
<dbReference type="SUPFAM" id="SSF53098">
    <property type="entry name" value="Ribonuclease H-like"/>
    <property type="match status" value="1"/>
</dbReference>
<feature type="compositionally biased region" description="Polar residues" evidence="1">
    <location>
        <begin position="452"/>
        <end position="472"/>
    </location>
</feature>
<dbReference type="PANTHER" id="PTHR32166:SF74">
    <property type="entry name" value="OS05G0256350 PROTEIN"/>
    <property type="match status" value="1"/>
</dbReference>
<evidence type="ECO:0000313" key="4">
    <source>
        <dbReference type="Proteomes" id="UP000288805"/>
    </source>
</evidence>
<reference evidence="3 4" key="1">
    <citation type="journal article" date="2018" name="PLoS Genet.">
        <title>Population sequencing reveals clonal diversity and ancestral inbreeding in the grapevine cultivar Chardonnay.</title>
        <authorList>
            <person name="Roach M.J."/>
            <person name="Johnson D.L."/>
            <person name="Bohlmann J."/>
            <person name="van Vuuren H.J."/>
            <person name="Jones S.J."/>
            <person name="Pretorius I.S."/>
            <person name="Schmidt S.A."/>
            <person name="Borneman A.R."/>
        </authorList>
    </citation>
    <scope>NUCLEOTIDE SEQUENCE [LARGE SCALE GENOMIC DNA]</scope>
    <source>
        <strain evidence="4">cv. Chardonnay</strain>
        <tissue evidence="3">Leaf</tissue>
    </source>
</reference>
<evidence type="ECO:0000259" key="2">
    <source>
        <dbReference type="Pfam" id="PF04937"/>
    </source>
</evidence>
<feature type="compositionally biased region" description="Acidic residues" evidence="1">
    <location>
        <begin position="477"/>
        <end position="496"/>
    </location>
</feature>